<evidence type="ECO:0000259" key="1">
    <source>
        <dbReference type="PROSITE" id="PS50943"/>
    </source>
</evidence>
<dbReference type="CDD" id="cd00093">
    <property type="entry name" value="HTH_XRE"/>
    <property type="match status" value="1"/>
</dbReference>
<accession>A0ABP8Q253</accession>
<dbReference type="SUPFAM" id="SSF48452">
    <property type="entry name" value="TPR-like"/>
    <property type="match status" value="1"/>
</dbReference>
<dbReference type="EMBL" id="BAABHF010000019">
    <property type="protein sequence ID" value="GAA4495018.1"/>
    <property type="molecule type" value="Genomic_DNA"/>
</dbReference>
<evidence type="ECO:0000313" key="2">
    <source>
        <dbReference type="EMBL" id="GAA4495018.1"/>
    </source>
</evidence>
<dbReference type="InterPro" id="IPR011990">
    <property type="entry name" value="TPR-like_helical_dom_sf"/>
</dbReference>
<dbReference type="Pfam" id="PF01381">
    <property type="entry name" value="HTH_3"/>
    <property type="match status" value="1"/>
</dbReference>
<dbReference type="Gene3D" id="1.25.40.10">
    <property type="entry name" value="Tetratricopeptide repeat domain"/>
    <property type="match status" value="1"/>
</dbReference>
<dbReference type="PANTHER" id="PTHR47691">
    <property type="entry name" value="REGULATOR-RELATED"/>
    <property type="match status" value="1"/>
</dbReference>
<feature type="domain" description="HTH cro/C1-type" evidence="1">
    <location>
        <begin position="44"/>
        <end position="84"/>
    </location>
</feature>
<name>A0ABP8Q253_9ACTN</name>
<dbReference type="InterPro" id="IPR001387">
    <property type="entry name" value="Cro/C1-type_HTH"/>
</dbReference>
<dbReference type="RefSeq" id="WP_345464779.1">
    <property type="nucleotide sequence ID" value="NZ_BAABHF010000019.1"/>
</dbReference>
<dbReference type="SMART" id="SM00530">
    <property type="entry name" value="HTH_XRE"/>
    <property type="match status" value="1"/>
</dbReference>
<organism evidence="2 3">
    <name type="scientific">Actinoallomurus oryzae</name>
    <dbReference type="NCBI Taxonomy" id="502180"/>
    <lineage>
        <taxon>Bacteria</taxon>
        <taxon>Bacillati</taxon>
        <taxon>Actinomycetota</taxon>
        <taxon>Actinomycetes</taxon>
        <taxon>Streptosporangiales</taxon>
        <taxon>Thermomonosporaceae</taxon>
        <taxon>Actinoallomurus</taxon>
    </lineage>
</organism>
<dbReference type="PROSITE" id="PS50943">
    <property type="entry name" value="HTH_CROC1"/>
    <property type="match status" value="1"/>
</dbReference>
<keyword evidence="3" id="KW-1185">Reference proteome</keyword>
<evidence type="ECO:0000313" key="3">
    <source>
        <dbReference type="Proteomes" id="UP001500503"/>
    </source>
</evidence>
<reference evidence="3" key="1">
    <citation type="journal article" date="2019" name="Int. J. Syst. Evol. Microbiol.">
        <title>The Global Catalogue of Microorganisms (GCM) 10K type strain sequencing project: providing services to taxonomists for standard genome sequencing and annotation.</title>
        <authorList>
            <consortium name="The Broad Institute Genomics Platform"/>
            <consortium name="The Broad Institute Genome Sequencing Center for Infectious Disease"/>
            <person name="Wu L."/>
            <person name="Ma J."/>
        </authorList>
    </citation>
    <scope>NUCLEOTIDE SEQUENCE [LARGE SCALE GENOMIC DNA]</scope>
    <source>
        <strain evidence="3">JCM 17933</strain>
    </source>
</reference>
<dbReference type="Gene3D" id="3.40.50.300">
    <property type="entry name" value="P-loop containing nucleotide triphosphate hydrolases"/>
    <property type="match status" value="1"/>
</dbReference>
<gene>
    <name evidence="2" type="ORF">GCM10023191_035090</name>
</gene>
<dbReference type="PANTHER" id="PTHR47691:SF3">
    <property type="entry name" value="HTH-TYPE TRANSCRIPTIONAL REGULATOR RV0890C-RELATED"/>
    <property type="match status" value="1"/>
</dbReference>
<dbReference type="InterPro" id="IPR027417">
    <property type="entry name" value="P-loop_NTPase"/>
</dbReference>
<dbReference type="SUPFAM" id="SSF52540">
    <property type="entry name" value="P-loop containing nucleoside triphosphate hydrolases"/>
    <property type="match status" value="1"/>
</dbReference>
<proteinExistence type="predicted"/>
<protein>
    <recommendedName>
        <fullName evidence="1">HTH cro/C1-type domain-containing protein</fullName>
    </recommendedName>
</protein>
<comment type="caution">
    <text evidence="2">The sequence shown here is derived from an EMBL/GenBank/DDBJ whole genome shotgun (WGS) entry which is preliminary data.</text>
</comment>
<dbReference type="PRINTS" id="PR00364">
    <property type="entry name" value="DISEASERSIST"/>
</dbReference>
<sequence>MSDETSRGAAEETADPRRRLAAELSLLILRAERRRGHAIDRGLLARRLNVSRSSLYAYLNGTTLPRGEVFDRLLHTLGATDLELRRLSTVRDEIEVGRRTARDFGPGAPHGRVVTPLPRQLPPAIAGFVGRRPELARLDAVRAEAGADTVVIAAIDGTAGVGKTTLGLHWAHRLASGYPDGQFHVNLHGFDPELPVPPEQALHGFLQALGAAPEAIPTGLDGKIALYRSLMAGRRALVFLDNARTAAQVRPLLPGSPSCLVIITSRNRLESLAVREGAHCVSLGVLPAGDARGLLENRLGAHRVGAEPAATDELVELCSRLPLALSVASARVGRRPLTCLVDRLRDVQHRLDALGSDEPDLDLRTVFQTSYSLLPDPAARLFRLLGTHPGPDTDEYACAALLGGVSAETAARILAVLVRVNLLEERADGRFRSHDLLRAFARQRAEEASSGERRAALRRVLDYYVYGAVRASQRLRPYRADELPSPGRPWPMAATSTVDGAMSWFTAELPTLRAMIAQAAAHGYDAHAWQLTWAVTVFLRRTGRRGERVRLHRIGLAAAERAGTPLVRAVGKRLLADGLTRLGEVEEAHELLETSLEECRALGDARGVFQAHLSLVRLWEARGGRHEALRHAEAALALTAGMGDLLARADGLNALARQQLLLGLDERSRVHAKRALALYERLAFTEGEADALRTLGRVELRLGRPRDAIGCLLRARELNQRLDDRFWEAHVLADLADAYELVGETGRSRVSRAEAAEAFERLRLPVAEAARAAR</sequence>
<dbReference type="Proteomes" id="UP001500503">
    <property type="component" value="Unassembled WGS sequence"/>
</dbReference>